<name>A0A9X3X4X4_9BACT</name>
<dbReference type="GO" id="GO:0016491">
    <property type="term" value="F:oxidoreductase activity"/>
    <property type="evidence" value="ECO:0007669"/>
    <property type="project" value="InterPro"/>
</dbReference>
<dbReference type="InterPro" id="IPR013154">
    <property type="entry name" value="ADH-like_N"/>
</dbReference>
<proteinExistence type="predicted"/>
<dbReference type="SUPFAM" id="SSF51735">
    <property type="entry name" value="NAD(P)-binding Rossmann-fold domains"/>
    <property type="match status" value="1"/>
</dbReference>
<dbReference type="EMBL" id="JAGTJJ010000004">
    <property type="protein sequence ID" value="MDC3981421.1"/>
    <property type="molecule type" value="Genomic_DNA"/>
</dbReference>
<dbReference type="Proteomes" id="UP001151081">
    <property type="component" value="Unassembled WGS sequence"/>
</dbReference>
<dbReference type="CDD" id="cd08267">
    <property type="entry name" value="MDR1"/>
    <property type="match status" value="1"/>
</dbReference>
<dbReference type="AlphaFoldDB" id="A0A9X3X4X4"/>
<feature type="domain" description="Enoyl reductase (ER)" evidence="1">
    <location>
        <begin position="10"/>
        <end position="317"/>
    </location>
</feature>
<sequence length="319" mass="33410">MAMIVATSRSSREPLRLVELPSRPLRPDELRVRVQAIGVNPVDWKMREGGPLGTAQRIIGPSGPLVVGIDFAGEVVEVGSAVEGPKLGDRVVGGTDFSRNQRGSYADEVIIRPDQCAELPTSVSFDDAACLPVAGVTAWRWLEEADIPAKPGARVLVLGGSGGVGLFALQLARSYGATVAAVCSARNVPLVTRLGATAIDYNAGDPFEAAARLGPFDLVLNAMGSAVYPSSACRKLLTATGLLGLVVVRPADYPSLLLSRRTKTLLGKPTRAALEPLVAALAKGEVEAIIEAKFPLAQAEEAHVRSRAGKVVGKLLLVP</sequence>
<protein>
    <submittedName>
        <fullName evidence="2">NAD(P)-dependent alcohol dehydrogenase</fullName>
    </submittedName>
</protein>
<reference evidence="2 3" key="1">
    <citation type="submission" date="2021-04" db="EMBL/GenBank/DDBJ databases">
        <title>Genome analysis of Polyangium sp.</title>
        <authorList>
            <person name="Li Y."/>
            <person name="Wang J."/>
        </authorList>
    </citation>
    <scope>NUCLEOTIDE SEQUENCE [LARGE SCALE GENOMIC DNA]</scope>
    <source>
        <strain evidence="2 3">SDU14</strain>
    </source>
</reference>
<accession>A0A9X3X4X4</accession>
<dbReference type="InterPro" id="IPR020843">
    <property type="entry name" value="ER"/>
</dbReference>
<dbReference type="Pfam" id="PF13602">
    <property type="entry name" value="ADH_zinc_N_2"/>
    <property type="match status" value="1"/>
</dbReference>
<gene>
    <name evidence="2" type="ORF">KEG57_12990</name>
</gene>
<dbReference type="SMART" id="SM00829">
    <property type="entry name" value="PKS_ER"/>
    <property type="match status" value="1"/>
</dbReference>
<evidence type="ECO:0000259" key="1">
    <source>
        <dbReference type="SMART" id="SM00829"/>
    </source>
</evidence>
<comment type="caution">
    <text evidence="2">The sequence shown here is derived from an EMBL/GenBank/DDBJ whole genome shotgun (WGS) entry which is preliminary data.</text>
</comment>
<evidence type="ECO:0000313" key="2">
    <source>
        <dbReference type="EMBL" id="MDC3981421.1"/>
    </source>
</evidence>
<organism evidence="2 3">
    <name type="scientific">Polyangium jinanense</name>
    <dbReference type="NCBI Taxonomy" id="2829994"/>
    <lineage>
        <taxon>Bacteria</taxon>
        <taxon>Pseudomonadati</taxon>
        <taxon>Myxococcota</taxon>
        <taxon>Polyangia</taxon>
        <taxon>Polyangiales</taxon>
        <taxon>Polyangiaceae</taxon>
        <taxon>Polyangium</taxon>
    </lineage>
</organism>
<dbReference type="Gene3D" id="3.90.180.10">
    <property type="entry name" value="Medium-chain alcohol dehydrogenases, catalytic domain"/>
    <property type="match status" value="1"/>
</dbReference>
<dbReference type="PANTHER" id="PTHR11695:SF294">
    <property type="entry name" value="RETICULON-4-INTERACTING PROTEIN 1, MITOCHONDRIAL"/>
    <property type="match status" value="1"/>
</dbReference>
<dbReference type="Pfam" id="PF08240">
    <property type="entry name" value="ADH_N"/>
    <property type="match status" value="1"/>
</dbReference>
<dbReference type="InterPro" id="IPR036291">
    <property type="entry name" value="NAD(P)-bd_dom_sf"/>
</dbReference>
<dbReference type="InterPro" id="IPR050700">
    <property type="entry name" value="YIM1/Zinc_Alcohol_DH_Fams"/>
</dbReference>
<keyword evidence="3" id="KW-1185">Reference proteome</keyword>
<dbReference type="Gene3D" id="3.40.50.720">
    <property type="entry name" value="NAD(P)-binding Rossmann-like Domain"/>
    <property type="match status" value="1"/>
</dbReference>
<dbReference type="SUPFAM" id="SSF50129">
    <property type="entry name" value="GroES-like"/>
    <property type="match status" value="1"/>
</dbReference>
<evidence type="ECO:0000313" key="3">
    <source>
        <dbReference type="Proteomes" id="UP001151081"/>
    </source>
</evidence>
<dbReference type="InterPro" id="IPR011032">
    <property type="entry name" value="GroES-like_sf"/>
</dbReference>
<dbReference type="PANTHER" id="PTHR11695">
    <property type="entry name" value="ALCOHOL DEHYDROGENASE RELATED"/>
    <property type="match status" value="1"/>
</dbReference>